<proteinExistence type="predicted"/>
<comment type="caution">
    <text evidence="4">The sequence shown here is derived from an EMBL/GenBank/DDBJ whole genome shotgun (WGS) entry which is preliminary data.</text>
</comment>
<evidence type="ECO:0000313" key="5">
    <source>
        <dbReference type="Proteomes" id="UP001157439"/>
    </source>
</evidence>
<sequence length="415" mass="46803">MNGLFRKQAVTHQQQRLEGEVCLLQPLALTTSIAITLVTFLAIAVFVISQDYARKETVFGYLRPNAGLIKVYPPQNGTLTELLVTEGQLVEKGQVLAKLQLHTSAASNPALAKQITQALQQQLAQRQQERTHLRQLHNQQLQRAQQQKQELTQALETHRHTGQLLAQRAQLHKSQLQQHQALAQQGFIAKTQITAQQDQLYQIRQELSHNQSQQLSLEQQISQLSSDIRQLPISQAMTLSNNQQQISELEQRLLHNHAQLQSTITASASGRVTTIRSHTGQFRTSNQPLLSILPSDSELIAELLLPTRSAGFIDKGQQARIRLDAFPYQKYGFIDTEIVELDQSLLLQNESMGPYSLSEPVYRVRAKLEQQSINAFGNEFPLRSGMLFQADIILEQQSLLQWLLSPISSLRGRVS</sequence>
<dbReference type="AlphaFoldDB" id="A0AA37TQN3"/>
<dbReference type="PANTHER" id="PTHR30386:SF28">
    <property type="entry name" value="EXPORTED PROTEIN"/>
    <property type="match status" value="1"/>
</dbReference>
<evidence type="ECO:0000256" key="1">
    <source>
        <dbReference type="SAM" id="Coils"/>
    </source>
</evidence>
<dbReference type="PANTHER" id="PTHR30386">
    <property type="entry name" value="MEMBRANE FUSION SUBUNIT OF EMRAB-TOLC MULTIDRUG EFFLUX PUMP"/>
    <property type="match status" value="1"/>
</dbReference>
<dbReference type="Gene3D" id="2.40.30.170">
    <property type="match status" value="1"/>
</dbReference>
<dbReference type="Gene3D" id="2.40.50.100">
    <property type="match status" value="1"/>
</dbReference>
<dbReference type="InterPro" id="IPR050739">
    <property type="entry name" value="MFP"/>
</dbReference>
<gene>
    <name evidence="4" type="ORF">GCM10007894_08230</name>
</gene>
<accession>A0AA37TQN3</accession>
<keyword evidence="2" id="KW-0472">Membrane</keyword>
<keyword evidence="2" id="KW-0812">Transmembrane</keyword>
<dbReference type="EMBL" id="BSPO01000002">
    <property type="protein sequence ID" value="GLS82846.1"/>
    <property type="molecule type" value="Genomic_DNA"/>
</dbReference>
<keyword evidence="5" id="KW-1185">Reference proteome</keyword>
<evidence type="ECO:0000256" key="2">
    <source>
        <dbReference type="SAM" id="Phobius"/>
    </source>
</evidence>
<dbReference type="Proteomes" id="UP001157439">
    <property type="component" value="Unassembled WGS sequence"/>
</dbReference>
<name>A0AA37TQN3_9GAMM</name>
<dbReference type="PRINTS" id="PR01490">
    <property type="entry name" value="RTXTOXIND"/>
</dbReference>
<evidence type="ECO:0000259" key="3">
    <source>
        <dbReference type="Pfam" id="PF26002"/>
    </source>
</evidence>
<dbReference type="RefSeq" id="WP_095500008.1">
    <property type="nucleotide sequence ID" value="NZ_BSPO01000002.1"/>
</dbReference>
<evidence type="ECO:0000313" key="4">
    <source>
        <dbReference type="EMBL" id="GLS82846.1"/>
    </source>
</evidence>
<keyword evidence="2" id="KW-1133">Transmembrane helix</keyword>
<feature type="transmembrane region" description="Helical" evidence="2">
    <location>
        <begin position="21"/>
        <end position="48"/>
    </location>
</feature>
<dbReference type="InterPro" id="IPR058982">
    <property type="entry name" value="Beta-barrel_AprE"/>
</dbReference>
<organism evidence="4 5">
    <name type="scientific">Paraferrimonas haliotis</name>
    <dbReference type="NCBI Taxonomy" id="2013866"/>
    <lineage>
        <taxon>Bacteria</taxon>
        <taxon>Pseudomonadati</taxon>
        <taxon>Pseudomonadota</taxon>
        <taxon>Gammaproteobacteria</taxon>
        <taxon>Alteromonadales</taxon>
        <taxon>Ferrimonadaceae</taxon>
        <taxon>Paraferrimonas</taxon>
    </lineage>
</organism>
<dbReference type="InterPro" id="IPR011053">
    <property type="entry name" value="Single_hybrid_motif"/>
</dbReference>
<keyword evidence="1" id="KW-0175">Coiled coil</keyword>
<reference evidence="4 5" key="1">
    <citation type="journal article" date="2014" name="Int. J. Syst. Evol. Microbiol.">
        <title>Complete genome sequence of Corynebacterium casei LMG S-19264T (=DSM 44701T), isolated from a smear-ripened cheese.</title>
        <authorList>
            <consortium name="US DOE Joint Genome Institute (JGI-PGF)"/>
            <person name="Walter F."/>
            <person name="Albersmeier A."/>
            <person name="Kalinowski J."/>
            <person name="Ruckert C."/>
        </authorList>
    </citation>
    <scope>NUCLEOTIDE SEQUENCE [LARGE SCALE GENOMIC DNA]</scope>
    <source>
        <strain evidence="4 5">NBRC 112785</strain>
    </source>
</reference>
<feature type="coiled-coil region" evidence="1">
    <location>
        <begin position="119"/>
        <end position="161"/>
    </location>
</feature>
<feature type="domain" description="AprE-like beta-barrel" evidence="3">
    <location>
        <begin position="299"/>
        <end position="393"/>
    </location>
</feature>
<protein>
    <submittedName>
        <fullName evidence="4">Toxin secretion, membrane fusion protein</fullName>
    </submittedName>
</protein>
<dbReference type="SUPFAM" id="SSF51230">
    <property type="entry name" value="Single hybrid motif"/>
    <property type="match status" value="1"/>
</dbReference>
<dbReference type="Pfam" id="PF26002">
    <property type="entry name" value="Beta-barrel_AprE"/>
    <property type="match status" value="1"/>
</dbReference>